<dbReference type="GO" id="GO:0006749">
    <property type="term" value="P:glutathione metabolic process"/>
    <property type="evidence" value="ECO:0007669"/>
    <property type="project" value="TreeGrafter"/>
</dbReference>
<organism evidence="3 4">
    <name type="scientific">Halorarum salinum</name>
    <dbReference type="NCBI Taxonomy" id="2743089"/>
    <lineage>
        <taxon>Archaea</taxon>
        <taxon>Methanobacteriati</taxon>
        <taxon>Methanobacteriota</taxon>
        <taxon>Stenosarchaea group</taxon>
        <taxon>Halobacteria</taxon>
        <taxon>Halobacteriales</taxon>
        <taxon>Haloferacaceae</taxon>
        <taxon>Halorarum</taxon>
    </lineage>
</organism>
<feature type="region of interest" description="Disordered" evidence="1">
    <location>
        <begin position="1"/>
        <end position="41"/>
    </location>
</feature>
<dbReference type="PANTHER" id="PTHR11365:SF23">
    <property type="entry name" value="HYPOTHETICAL 5-OXOPROLINASE (EUROFUNG)-RELATED"/>
    <property type="match status" value="1"/>
</dbReference>
<reference evidence="3 4" key="1">
    <citation type="submission" date="2020-06" db="EMBL/GenBank/DDBJ databases">
        <title>NJ-3-1, isolated from saline soil.</title>
        <authorList>
            <person name="Cui H.L."/>
            <person name="Shi X."/>
        </authorList>
    </citation>
    <scope>NUCLEOTIDE SEQUENCE [LARGE SCALE GENOMIC DNA]</scope>
    <source>
        <strain evidence="3 4">NJ-3-1</strain>
    </source>
</reference>
<accession>A0A7D5L9J4</accession>
<dbReference type="GO" id="GO:0017168">
    <property type="term" value="F:5-oxoprolinase (ATP-hydrolyzing) activity"/>
    <property type="evidence" value="ECO:0007669"/>
    <property type="project" value="TreeGrafter"/>
</dbReference>
<evidence type="ECO:0000259" key="2">
    <source>
        <dbReference type="Pfam" id="PF02538"/>
    </source>
</evidence>
<dbReference type="InterPro" id="IPR003692">
    <property type="entry name" value="Hydantoinase_B"/>
</dbReference>
<feature type="compositionally biased region" description="Basic and acidic residues" evidence="1">
    <location>
        <begin position="27"/>
        <end position="41"/>
    </location>
</feature>
<keyword evidence="4" id="KW-1185">Reference proteome</keyword>
<dbReference type="KEGG" id="halu:HUG12_06235"/>
<dbReference type="AlphaFoldDB" id="A0A7D5L9J4"/>
<evidence type="ECO:0000313" key="3">
    <source>
        <dbReference type="EMBL" id="QLG61353.1"/>
    </source>
</evidence>
<feature type="domain" description="Hydantoinase B/oxoprolinase" evidence="2">
    <location>
        <begin position="44"/>
        <end position="579"/>
    </location>
</feature>
<sequence length="625" mass="65674">MSDGRDADDVNGGDDANDVGDGPGGHDASDGSVEHDATTDRAVDSVTLEVVRNACEAVAEEMNANLVRTGYSPNIKERRDCSTALFDADGEMIAQAETMPVHLGAMPFSVAAAVEAFPPETLSPGDSVLLNDPFRGGAHLPDLTLVTPVFDESGEDLLAFAANRAHHADVGGSTAGSVAADSTEIYQEGLRIPPVKFEAGARGGTEDAAEVGGEVREDVLSMILANVRTPEERRGDLRAQTAANATGRRRFREIAAEYGEDLAPALEEIKDYSERRMRAEIAELPDGTYEFSDVLDDDGRGNEDLPVEVAVEVDGDSVVVDFDGTAEQTEGPVNAVFAVTASATYYAVRCVTDPEIPPNHGCYRPIEIHAPEGTIVNPDPPAAVVGGNLETSQRVTDAVLGALAGADPEAVVAACQGTMNNVTFGGTDPRTGDPYAFYETQGGGFGGRATGDGMDGVHVHMSNTMNTPAEVLETAYPLRVERYGLRPDSGGAGEFRGGLGLRRDIRVRDHEARFSLLAERHESRPYGLAGGEPGENGAAYLVEDDGDDLEKLAAKHTRDLPAGAVVSVRTPGGGGYGDPADRDPDAVARDLRLGKLTPEAAREAYGDAAADLVDDSRATGAARDR</sequence>
<protein>
    <submittedName>
        <fullName evidence="3">Hydantoinase B/oxoprolinase family protein</fullName>
    </submittedName>
</protein>
<proteinExistence type="predicted"/>
<dbReference type="InterPro" id="IPR045079">
    <property type="entry name" value="Oxoprolinase-like"/>
</dbReference>
<evidence type="ECO:0000313" key="4">
    <source>
        <dbReference type="Proteomes" id="UP000509626"/>
    </source>
</evidence>
<dbReference type="EMBL" id="CP058579">
    <property type="protein sequence ID" value="QLG61353.1"/>
    <property type="molecule type" value="Genomic_DNA"/>
</dbReference>
<dbReference type="GO" id="GO:0005829">
    <property type="term" value="C:cytosol"/>
    <property type="evidence" value="ECO:0007669"/>
    <property type="project" value="TreeGrafter"/>
</dbReference>
<name>A0A7D5L9J4_9EURY</name>
<feature type="compositionally biased region" description="Acidic residues" evidence="1">
    <location>
        <begin position="9"/>
        <end position="18"/>
    </location>
</feature>
<dbReference type="Proteomes" id="UP000509626">
    <property type="component" value="Chromosome"/>
</dbReference>
<evidence type="ECO:0000256" key="1">
    <source>
        <dbReference type="SAM" id="MobiDB-lite"/>
    </source>
</evidence>
<dbReference type="Pfam" id="PF02538">
    <property type="entry name" value="Hydantoinase_B"/>
    <property type="match status" value="1"/>
</dbReference>
<dbReference type="PANTHER" id="PTHR11365">
    <property type="entry name" value="5-OXOPROLINASE RELATED"/>
    <property type="match status" value="1"/>
</dbReference>
<gene>
    <name evidence="3" type="ORF">HUG12_06235</name>
</gene>
<dbReference type="OrthoDB" id="8261at2157"/>